<dbReference type="AlphaFoldDB" id="A0A2Z2H7T6"/>
<dbReference type="KEGG" id="kus:B9G99_12195"/>
<name>A0A2Z2H7T6_9GAMM</name>
<proteinExistence type="predicted"/>
<evidence type="ECO:0000313" key="2">
    <source>
        <dbReference type="Proteomes" id="UP000250025"/>
    </source>
</evidence>
<gene>
    <name evidence="1" type="ORF">B9G99_12195</name>
</gene>
<dbReference type="RefSeq" id="WP_086622400.1">
    <property type="nucleotide sequence ID" value="NZ_CP021323.1"/>
</dbReference>
<dbReference type="Proteomes" id="UP000250025">
    <property type="component" value="Chromosome"/>
</dbReference>
<keyword evidence="2" id="KW-1185">Reference proteome</keyword>
<dbReference type="EMBL" id="CP021323">
    <property type="protein sequence ID" value="ARS53523.1"/>
    <property type="molecule type" value="Genomic_DNA"/>
</dbReference>
<organism evidence="1 2">
    <name type="scientific">Kushneria konosiri</name>
    <dbReference type="NCBI Taxonomy" id="698828"/>
    <lineage>
        <taxon>Bacteria</taxon>
        <taxon>Pseudomonadati</taxon>
        <taxon>Pseudomonadota</taxon>
        <taxon>Gammaproteobacteria</taxon>
        <taxon>Oceanospirillales</taxon>
        <taxon>Halomonadaceae</taxon>
        <taxon>Kushneria</taxon>
    </lineage>
</organism>
<reference evidence="1 2" key="1">
    <citation type="journal article" date="2017" name="Int. J. Syst. Evol. Microbiol.">
        <title>Kushneria konosiri sp. nov., isolated from the Korean salt-fermented seafood Daemi-jeot.</title>
        <authorList>
            <person name="Yun J.H."/>
            <person name="Park S.K."/>
            <person name="Lee J.Y."/>
            <person name="Jung M.J."/>
            <person name="Bae J.W."/>
        </authorList>
    </citation>
    <scope>NUCLEOTIDE SEQUENCE [LARGE SCALE GENOMIC DNA]</scope>
    <source>
        <strain evidence="1 2">X49</strain>
    </source>
</reference>
<dbReference type="OrthoDB" id="3268032at2"/>
<evidence type="ECO:0000313" key="1">
    <source>
        <dbReference type="EMBL" id="ARS53523.1"/>
    </source>
</evidence>
<protein>
    <submittedName>
        <fullName evidence="1">Uncharacterized protein</fullName>
    </submittedName>
</protein>
<accession>A0A2Z2H7T6</accession>
<sequence length="170" mass="19141">MKVAKTRLTNDEKIAWHQFCQANHVSESEMLRMMIQKVSGSTSDAGADVNHEPKSDKITVRLASENFKKVGVKAREEGFLNKTNWTTSAVLAALHRQPVLTNDEINILRRSCRELNAIGRNLNQVARALNVESSEEKRIKHEAIAALAKHIDEHCASVSELLNKNMNRWG</sequence>